<evidence type="ECO:0000256" key="7">
    <source>
        <dbReference type="ARBA" id="ARBA00023170"/>
    </source>
</evidence>
<keyword evidence="3 11" id="KW-0812">Transmembrane</keyword>
<proteinExistence type="inferred from homology"/>
<dbReference type="GO" id="GO:0016020">
    <property type="term" value="C:membrane"/>
    <property type="evidence" value="ECO:0007669"/>
    <property type="project" value="UniProtKB-SubCell"/>
</dbReference>
<dbReference type="Proteomes" id="UP000318571">
    <property type="component" value="Chromosome 6"/>
</dbReference>
<evidence type="ECO:0000256" key="8">
    <source>
        <dbReference type="ARBA" id="ARBA00023224"/>
    </source>
</evidence>
<comment type="subcellular location">
    <subcellularLocation>
        <location evidence="1">Membrane</location>
        <topology evidence="1">Multi-pass membrane protein</topology>
    </subcellularLocation>
</comment>
<feature type="domain" description="G-protein coupled receptors family 1 profile" evidence="12">
    <location>
        <begin position="47"/>
        <end position="296"/>
    </location>
</feature>
<dbReference type="EMBL" id="VCGU01000002">
    <property type="protein sequence ID" value="TRY79393.1"/>
    <property type="molecule type" value="Genomic_DNA"/>
</dbReference>
<feature type="transmembrane region" description="Helical" evidence="11">
    <location>
        <begin position="242"/>
        <end position="266"/>
    </location>
</feature>
<evidence type="ECO:0000256" key="11">
    <source>
        <dbReference type="SAM" id="Phobius"/>
    </source>
</evidence>
<dbReference type="AlphaFoldDB" id="A0A553PNZ0"/>
<evidence type="ECO:0000259" key="12">
    <source>
        <dbReference type="PROSITE" id="PS50262"/>
    </source>
</evidence>
<keyword evidence="14" id="KW-1185">Reference proteome</keyword>
<feature type="transmembrane region" description="Helical" evidence="11">
    <location>
        <begin position="68"/>
        <end position="86"/>
    </location>
</feature>
<dbReference type="Pfam" id="PF00001">
    <property type="entry name" value="7tm_1"/>
    <property type="match status" value="1"/>
</dbReference>
<keyword evidence="5" id="KW-0297">G-protein coupled receptor</keyword>
<feature type="compositionally biased region" description="Basic and acidic residues" evidence="10">
    <location>
        <begin position="373"/>
        <end position="394"/>
    </location>
</feature>
<feature type="region of interest" description="Disordered" evidence="10">
    <location>
        <begin position="373"/>
        <end position="395"/>
    </location>
</feature>
<gene>
    <name evidence="13" type="ORF">TCAL_16063</name>
</gene>
<feature type="transmembrane region" description="Helical" evidence="11">
    <location>
        <begin position="278"/>
        <end position="299"/>
    </location>
</feature>
<feature type="transmembrane region" description="Helical" evidence="11">
    <location>
        <begin position="145"/>
        <end position="172"/>
    </location>
</feature>
<feature type="transmembrane region" description="Helical" evidence="11">
    <location>
        <begin position="98"/>
        <end position="124"/>
    </location>
</feature>
<feature type="transmembrane region" description="Helical" evidence="11">
    <location>
        <begin position="192"/>
        <end position="216"/>
    </location>
</feature>
<reference evidence="13 14" key="1">
    <citation type="journal article" date="2018" name="Nat. Ecol. Evol.">
        <title>Genomic signatures of mitonuclear coevolution across populations of Tigriopus californicus.</title>
        <authorList>
            <person name="Barreto F.S."/>
            <person name="Watson E.T."/>
            <person name="Lima T.G."/>
            <person name="Willett C.S."/>
            <person name="Edmands S."/>
            <person name="Li W."/>
            <person name="Burton R.S."/>
        </authorList>
    </citation>
    <scope>NUCLEOTIDE SEQUENCE [LARGE SCALE GENOMIC DNA]</scope>
    <source>
        <strain evidence="13 14">San Diego</strain>
    </source>
</reference>
<dbReference type="PROSITE" id="PS50262">
    <property type="entry name" value="G_PROTEIN_RECEP_F1_2"/>
    <property type="match status" value="1"/>
</dbReference>
<evidence type="ECO:0000256" key="10">
    <source>
        <dbReference type="SAM" id="MobiDB-lite"/>
    </source>
</evidence>
<keyword evidence="6 11" id="KW-0472">Membrane</keyword>
<sequence>MDSLTKLQVHSVNNHDWDYAYAPDLPDWLFICAAIYLFILGVVGLIANGAIILVFLCNKQLQTPFNLVLMNLIMAEFVISAFGVPVDFTATVLKGWKMGSSLCSITGFILTLVGMASIYTLAALSTQRWILVSQFGRFNVQGIGSILVILGVVWGLSSAMALPPLFGWAFYAPESSGISCAPSWETLENQSYNWYLISFGFLLPLALLLFTSFSVMKTMRKNASQLQSLAVKKSAQKRENKVNLMVMVMIFSFLFCWTPYALMSIYQLLGGSVTPYTSAFPVLFCKSSICANPFIYVAMNSQFRNAMWPKPLGKKNLTQAHNHLRELQRGGDNRSKVCPETLNKPTQSFGVATICGGMEETVKTEIHLDLQKAAKDDGSSRTAQREEEFEDSRLDPLAFPPPLEHDLEFDVQASCACRQILISSLHEAQHIQADSMGSYKYYSNFEGKPYYYSSSHGKYLYFLNGSGWLIGNAVGAKIGFIHNNSQYACPYLIPEGWMYVNNGYWYKDLSLV</sequence>
<evidence type="ECO:0000256" key="5">
    <source>
        <dbReference type="ARBA" id="ARBA00023040"/>
    </source>
</evidence>
<dbReference type="InterPro" id="IPR000276">
    <property type="entry name" value="GPCR_Rhodpsn"/>
</dbReference>
<keyword evidence="8" id="KW-0807">Transducer</keyword>
<dbReference type="GO" id="GO:0007601">
    <property type="term" value="P:visual perception"/>
    <property type="evidence" value="ECO:0007669"/>
    <property type="project" value="UniProtKB-KW"/>
</dbReference>
<evidence type="ECO:0000256" key="4">
    <source>
        <dbReference type="ARBA" id="ARBA00022989"/>
    </source>
</evidence>
<evidence type="ECO:0000256" key="1">
    <source>
        <dbReference type="ARBA" id="ARBA00004141"/>
    </source>
</evidence>
<feature type="non-terminal residue" evidence="13">
    <location>
        <position position="512"/>
    </location>
</feature>
<evidence type="ECO:0000256" key="6">
    <source>
        <dbReference type="ARBA" id="ARBA00023136"/>
    </source>
</evidence>
<dbReference type="InterPro" id="IPR017452">
    <property type="entry name" value="GPCR_Rhodpsn_7TM"/>
</dbReference>
<evidence type="ECO:0000256" key="3">
    <source>
        <dbReference type="ARBA" id="ARBA00022692"/>
    </source>
</evidence>
<dbReference type="PANTHER" id="PTHR24240">
    <property type="entry name" value="OPSIN"/>
    <property type="match status" value="1"/>
</dbReference>
<comment type="caution">
    <text evidence="13">The sequence shown here is derived from an EMBL/GenBank/DDBJ whole genome shotgun (WGS) entry which is preliminary data.</text>
</comment>
<feature type="transmembrane region" description="Helical" evidence="11">
    <location>
        <begin position="28"/>
        <end position="56"/>
    </location>
</feature>
<organism evidence="13 14">
    <name type="scientific">Tigriopus californicus</name>
    <name type="common">Marine copepod</name>
    <dbReference type="NCBI Taxonomy" id="6832"/>
    <lineage>
        <taxon>Eukaryota</taxon>
        <taxon>Metazoa</taxon>
        <taxon>Ecdysozoa</taxon>
        <taxon>Arthropoda</taxon>
        <taxon>Crustacea</taxon>
        <taxon>Multicrustacea</taxon>
        <taxon>Hexanauplia</taxon>
        <taxon>Copepoda</taxon>
        <taxon>Harpacticoida</taxon>
        <taxon>Harpacticidae</taxon>
        <taxon>Tigriopus</taxon>
    </lineage>
</organism>
<keyword evidence="7" id="KW-0675">Receptor</keyword>
<keyword evidence="9" id="KW-0844">Vision</keyword>
<dbReference type="InterPro" id="IPR050125">
    <property type="entry name" value="GPCR_opsins"/>
</dbReference>
<dbReference type="GO" id="GO:0004930">
    <property type="term" value="F:G protein-coupled receptor activity"/>
    <property type="evidence" value="ECO:0007669"/>
    <property type="project" value="UniProtKB-KW"/>
</dbReference>
<evidence type="ECO:0000256" key="9">
    <source>
        <dbReference type="ARBA" id="ARBA00023305"/>
    </source>
</evidence>
<keyword evidence="4 11" id="KW-1133">Transmembrane helix</keyword>
<accession>A0A553PNZ0</accession>
<comment type="similarity">
    <text evidence="2">Belongs to the G-protein coupled receptor 1 family.</text>
</comment>
<evidence type="ECO:0000256" key="2">
    <source>
        <dbReference type="ARBA" id="ARBA00010663"/>
    </source>
</evidence>
<dbReference type="STRING" id="6832.A0A553PNZ0"/>
<dbReference type="CDD" id="cd14969">
    <property type="entry name" value="7tmA_Opsins_type2_animals"/>
    <property type="match status" value="1"/>
</dbReference>
<keyword evidence="9" id="KW-0716">Sensory transduction</keyword>
<protein>
    <recommendedName>
        <fullName evidence="12">G-protein coupled receptors family 1 profile domain-containing protein</fullName>
    </recommendedName>
</protein>
<name>A0A553PNZ0_TIGCA</name>
<dbReference type="OMA" id="KSSICAN"/>
<dbReference type="Gene3D" id="1.20.1070.10">
    <property type="entry name" value="Rhodopsin 7-helix transmembrane proteins"/>
    <property type="match status" value="1"/>
</dbReference>
<evidence type="ECO:0000313" key="14">
    <source>
        <dbReference type="Proteomes" id="UP000318571"/>
    </source>
</evidence>
<dbReference type="PRINTS" id="PR00237">
    <property type="entry name" value="GPCRRHODOPSN"/>
</dbReference>
<dbReference type="SUPFAM" id="SSF81321">
    <property type="entry name" value="Family A G protein-coupled receptor-like"/>
    <property type="match status" value="1"/>
</dbReference>
<evidence type="ECO:0000313" key="13">
    <source>
        <dbReference type="EMBL" id="TRY79393.1"/>
    </source>
</evidence>